<gene>
    <name evidence="1" type="ORF">D3875_16440</name>
</gene>
<comment type="caution">
    <text evidence="1">The sequence shown here is derived from an EMBL/GenBank/DDBJ whole genome shotgun (WGS) entry which is preliminary data.</text>
</comment>
<dbReference type="RefSeq" id="WP_119765466.1">
    <property type="nucleotide sequence ID" value="NZ_QYUJ01000014.1"/>
</dbReference>
<dbReference type="Proteomes" id="UP000286287">
    <property type="component" value="Unassembled WGS sequence"/>
</dbReference>
<evidence type="ECO:0000313" key="2">
    <source>
        <dbReference type="Proteomes" id="UP000286287"/>
    </source>
</evidence>
<accession>A0A418VA08</accession>
<evidence type="ECO:0000313" key="1">
    <source>
        <dbReference type="EMBL" id="RJF72897.1"/>
    </source>
</evidence>
<reference evidence="1 2" key="1">
    <citation type="submission" date="2018-09" db="EMBL/GenBank/DDBJ databases">
        <authorList>
            <person name="Zhu H."/>
        </authorList>
    </citation>
    <scope>NUCLEOTIDE SEQUENCE [LARGE SCALE GENOMIC DNA]</scope>
    <source>
        <strain evidence="1 2">K2S05-167</strain>
    </source>
</reference>
<dbReference type="OrthoDB" id="65586at2"/>
<dbReference type="AlphaFoldDB" id="A0A418VA08"/>
<organism evidence="1 2">
    <name type="scientific">Deinococcus cavernae</name>
    <dbReference type="NCBI Taxonomy" id="2320857"/>
    <lineage>
        <taxon>Bacteria</taxon>
        <taxon>Thermotogati</taxon>
        <taxon>Deinococcota</taxon>
        <taxon>Deinococci</taxon>
        <taxon>Deinococcales</taxon>
        <taxon>Deinococcaceae</taxon>
        <taxon>Deinococcus</taxon>
    </lineage>
</organism>
<name>A0A418VA08_9DEIO</name>
<sequence length="229" mass="25715">MLLSVDWDAFSGTRELVFDAPIWGTRDRDHDRLEAWRGRVRQRQGDSWDALAHDFPLYSGWQALRQYAGVPTWVALSHADAWPWLDLFPPQPVLNVDSHHDLGSFSGDPARVRPGNWAGLALQAGKISTYICHYPDWHAHLPVAEGYDLARTRTELEGLLPADVLGRVALARPPSWPHPQEVAGLLLVQSPAWTNPAHDAAFYELVTALRAHVLTAPLNRVNAHSERRL</sequence>
<protein>
    <submittedName>
        <fullName evidence="1">Arginase</fullName>
    </submittedName>
</protein>
<dbReference type="EMBL" id="QYUJ01000014">
    <property type="protein sequence ID" value="RJF72897.1"/>
    <property type="molecule type" value="Genomic_DNA"/>
</dbReference>
<proteinExistence type="predicted"/>
<keyword evidence="2" id="KW-1185">Reference proteome</keyword>